<protein>
    <submittedName>
        <fullName evidence="2">Uncharacterized protein</fullName>
    </submittedName>
</protein>
<evidence type="ECO:0000313" key="2">
    <source>
        <dbReference type="EMBL" id="GBF95947.1"/>
    </source>
</evidence>
<reference evidence="2 3" key="1">
    <citation type="journal article" date="2018" name="Sci. Rep.">
        <title>Raphidocelis subcapitata (=Pseudokirchneriella subcapitata) provides an insight into genome evolution and environmental adaptations in the Sphaeropleales.</title>
        <authorList>
            <person name="Suzuki S."/>
            <person name="Yamaguchi H."/>
            <person name="Nakajima N."/>
            <person name="Kawachi M."/>
        </authorList>
    </citation>
    <scope>NUCLEOTIDE SEQUENCE [LARGE SCALE GENOMIC DNA]</scope>
    <source>
        <strain evidence="2 3">NIES-35</strain>
    </source>
</reference>
<dbReference type="EMBL" id="BDRX01000072">
    <property type="protein sequence ID" value="GBF95947.1"/>
    <property type="molecule type" value="Genomic_DNA"/>
</dbReference>
<evidence type="ECO:0000256" key="1">
    <source>
        <dbReference type="SAM" id="MobiDB-lite"/>
    </source>
</evidence>
<feature type="compositionally biased region" description="Pro residues" evidence="1">
    <location>
        <begin position="44"/>
        <end position="59"/>
    </location>
</feature>
<organism evidence="2 3">
    <name type="scientific">Raphidocelis subcapitata</name>
    <dbReference type="NCBI Taxonomy" id="307507"/>
    <lineage>
        <taxon>Eukaryota</taxon>
        <taxon>Viridiplantae</taxon>
        <taxon>Chlorophyta</taxon>
        <taxon>core chlorophytes</taxon>
        <taxon>Chlorophyceae</taxon>
        <taxon>CS clade</taxon>
        <taxon>Sphaeropleales</taxon>
        <taxon>Selenastraceae</taxon>
        <taxon>Raphidocelis</taxon>
    </lineage>
</organism>
<dbReference type="STRING" id="307507.A0A2V0PFG7"/>
<accession>A0A2V0PFG7</accession>
<keyword evidence="3" id="KW-1185">Reference proteome</keyword>
<dbReference type="SUPFAM" id="SSF103511">
    <property type="entry name" value="Chlorophyll a-b binding protein"/>
    <property type="match status" value="1"/>
</dbReference>
<sequence>MPALALAAKSGAAASAFPYKAVRRSVAARAAVLDRPAAERGAPAPAPPAAPQPLVPQPQRPTIANPARPAVFTAHNAQLFSGRLAMMGFVAGAIGELFTHQPLLSQFAAAEPRALAAAALVAAASVVPLLNGAAEGDEVFGPMTPKAENLNGNAALVGLGLLLAIEALKGSALL</sequence>
<dbReference type="AlphaFoldDB" id="A0A2V0PFG7"/>
<feature type="region of interest" description="Disordered" evidence="1">
    <location>
        <begin position="37"/>
        <end position="64"/>
    </location>
</feature>
<gene>
    <name evidence="2" type="ORF">Rsub_08070</name>
</gene>
<name>A0A2V0PFG7_9CHLO</name>
<comment type="caution">
    <text evidence="2">The sequence shown here is derived from an EMBL/GenBank/DDBJ whole genome shotgun (WGS) entry which is preliminary data.</text>
</comment>
<dbReference type="InParanoid" id="A0A2V0PFG7"/>
<evidence type="ECO:0000313" key="3">
    <source>
        <dbReference type="Proteomes" id="UP000247498"/>
    </source>
</evidence>
<dbReference type="Proteomes" id="UP000247498">
    <property type="component" value="Unassembled WGS sequence"/>
</dbReference>
<proteinExistence type="predicted"/>